<name>C9J8I6_HUMAN</name>
<evidence type="ECO:0000256" key="6">
    <source>
        <dbReference type="ARBA" id="ARBA00038549"/>
    </source>
</evidence>
<organism evidence="10 11">
    <name type="scientific">Homo sapiens</name>
    <name type="common">Human</name>
    <dbReference type="NCBI Taxonomy" id="9606"/>
    <lineage>
        <taxon>Eukaryota</taxon>
        <taxon>Metazoa</taxon>
        <taxon>Chordata</taxon>
        <taxon>Craniata</taxon>
        <taxon>Vertebrata</taxon>
        <taxon>Euteleostomi</taxon>
        <taxon>Mammalia</taxon>
        <taxon>Eutheria</taxon>
        <taxon>Euarchontoglires</taxon>
        <taxon>Primates</taxon>
        <taxon>Haplorrhini</taxon>
        <taxon>Catarrhini</taxon>
        <taxon>Hominidae</taxon>
        <taxon>Homo</taxon>
    </lineage>
</organism>
<reference evidence="10" key="4">
    <citation type="submission" date="2025-08" db="UniProtKB">
        <authorList>
            <consortium name="Ensembl"/>
        </authorList>
    </citation>
    <scope>IDENTIFICATION</scope>
</reference>
<dbReference type="MassIVE" id="C9J8I6"/>
<keyword evidence="8" id="KW-0812">Transmembrane</keyword>
<protein>
    <recommendedName>
        <fullName evidence="7">Coiled-coil domain-containing protein 80</fullName>
    </recommendedName>
</protein>
<dbReference type="GeneTree" id="ENSGT00940000161699"/>
<evidence type="ECO:0000256" key="1">
    <source>
        <dbReference type="ARBA" id="ARBA00004498"/>
    </source>
</evidence>
<dbReference type="ProteomicsDB" id="9049"/>
<evidence type="ECO:0000256" key="7">
    <source>
        <dbReference type="ARBA" id="ARBA00039956"/>
    </source>
</evidence>
<feature type="transmembrane region" description="Helical" evidence="8">
    <location>
        <begin position="31"/>
        <end position="50"/>
    </location>
</feature>
<evidence type="ECO:0000259" key="9">
    <source>
        <dbReference type="Pfam" id="PF13778"/>
    </source>
</evidence>
<evidence type="ECO:0000256" key="4">
    <source>
        <dbReference type="ARBA" id="ARBA00022729"/>
    </source>
</evidence>
<dbReference type="EMBL" id="AC048334">
    <property type="status" value="NOT_ANNOTATED_CDS"/>
    <property type="molecule type" value="Genomic_DNA"/>
</dbReference>
<dbReference type="Pfam" id="PF13778">
    <property type="entry name" value="DUF4174"/>
    <property type="match status" value="1"/>
</dbReference>
<dbReference type="Ensembl" id="ENST00000479368.1">
    <property type="protein sequence ID" value="ENSP00000418188.1"/>
    <property type="gene ID" value="ENSG00000091986.17"/>
</dbReference>
<comment type="subunit">
    <text evidence="6">Binds to various extracellular matrix proteins.</text>
</comment>
<dbReference type="InterPro" id="IPR025232">
    <property type="entry name" value="DUF4174"/>
</dbReference>
<sequence length="212" mass="24488">MALRSMGQFSVFFFFFFWAQKKIASLSHSGFLHWFLLFEAVSSNGVLLFFSRFRWRRRLLVISAPNDEDWAYSQQLSALSGQACNFGLRHITILKLLGVGEEVGGVLELFPINGSSVVEREDVPAHLVKDIRNYFQVSPEYFSMLLVGKDGNVKSWYPSPMWSMVIVYDLIDSMQLRRQEMAIQQSLGMRCPEDEYAGYGYHSYHQGYQDGY</sequence>
<dbReference type="Proteomes" id="UP000005640">
    <property type="component" value="Chromosome 3"/>
</dbReference>
<dbReference type="Antibodypedia" id="966">
    <property type="antibodies" value="101 antibodies from 16 providers"/>
</dbReference>
<evidence type="ECO:0000313" key="10">
    <source>
        <dbReference type="Ensembl" id="ENSP00000418188.1"/>
    </source>
</evidence>
<reference evidence="10" key="5">
    <citation type="submission" date="2025-09" db="UniProtKB">
        <authorList>
            <consortium name="Ensembl"/>
        </authorList>
    </citation>
    <scope>IDENTIFICATION</scope>
</reference>
<keyword evidence="3" id="KW-0272">Extracellular matrix</keyword>
<evidence type="ECO:0000256" key="5">
    <source>
        <dbReference type="ARBA" id="ARBA00038037"/>
    </source>
</evidence>
<dbReference type="ExpressionAtlas" id="C9J8I6">
    <property type="expression patterns" value="baseline and differential"/>
</dbReference>
<accession>C9J8I6</accession>
<feature type="domain" description="DUF4174" evidence="9">
    <location>
        <begin position="50"/>
        <end position="180"/>
    </location>
</feature>
<dbReference type="Ensembl" id="ENST00000479368.1">
    <property type="protein sequence ID" value="ENSP00000418188.1"/>
    <property type="gene ID" value="ENSG00000091986.16"/>
</dbReference>
<keyword evidence="8" id="KW-1133">Transmembrane helix</keyword>
<evidence type="ECO:0000256" key="8">
    <source>
        <dbReference type="SAM" id="Phobius"/>
    </source>
</evidence>
<dbReference type="UCSC" id="uc062mkv.1">
    <property type="organism name" value="human"/>
</dbReference>
<evidence type="ECO:0007829" key="12">
    <source>
        <dbReference type="PeptideAtlas" id="C9J8I6"/>
    </source>
</evidence>
<keyword evidence="12 13" id="KW-1267">Proteomics identification</keyword>
<proteinExistence type="evidence at protein level"/>
<dbReference type="OrthoDB" id="9898686at2759"/>
<dbReference type="PANTHER" id="PTHR46792">
    <property type="entry name" value="COILED-COIL DOMAIN-CONTAINING PROTEIN 80"/>
    <property type="match status" value="1"/>
</dbReference>
<reference evidence="10 11" key="2">
    <citation type="journal article" date="2004" name="Nature">
        <title>Finishing the euchromatic sequence of the human genome.</title>
        <authorList>
            <consortium name="International Human Genome Sequencing Consortium"/>
        </authorList>
    </citation>
    <scope>NUCLEOTIDE SEQUENCE [LARGE SCALE GENOMIC DNA]</scope>
</reference>
<dbReference type="Bgee" id="ENSG00000091986">
    <property type="expression patterns" value="Expressed in parietal pleura and 174 other cell types or tissues"/>
</dbReference>
<keyword evidence="4" id="KW-0732">Signal</keyword>
<dbReference type="PANTHER" id="PTHR46792:SF2">
    <property type="entry name" value="COILED-COIL DOMAIN-CONTAINING PROTEIN 80"/>
    <property type="match status" value="1"/>
</dbReference>
<dbReference type="AlphaFoldDB" id="C9J8I6"/>
<comment type="similarity">
    <text evidence="5">Belongs to the CCDC80 family.</text>
</comment>
<feature type="non-terminal residue" evidence="10">
    <location>
        <position position="212"/>
    </location>
</feature>
<dbReference type="VEuPathDB" id="HostDB:ENSG00000091986"/>
<dbReference type="OpenTargets" id="ENSG00000091986"/>
<keyword evidence="11" id="KW-1185">Reference proteome</keyword>
<dbReference type="SMR" id="C9J8I6"/>
<evidence type="ECO:0000313" key="11">
    <source>
        <dbReference type="Proteomes" id="UP000005640"/>
    </source>
</evidence>
<gene>
    <name evidence="10" type="primary">CCDC80</name>
</gene>
<evidence type="ECO:0000256" key="2">
    <source>
        <dbReference type="ARBA" id="ARBA00022525"/>
    </source>
</evidence>
<comment type="subcellular location">
    <subcellularLocation>
        <location evidence="1">Secreted</location>
        <location evidence="1">Extracellular space</location>
        <location evidence="1">Extracellular matrix</location>
    </subcellularLocation>
</comment>
<reference evidence="10 11" key="1">
    <citation type="journal article" date="2001" name="Nature">
        <title>Initial sequencing and analysis of the human genome.</title>
        <authorList>
            <consortium name="International Human Genome Sequencing Consortium"/>
            <person name="Lander E.S."/>
            <person name="Linton L.M."/>
            <person name="Birren B."/>
            <person name="Nusbaum C."/>
            <person name="Zody M.C."/>
            <person name="Baldwin J."/>
            <person name="Devon K."/>
            <person name="Dewar K."/>
            <person name="Doyle M."/>
            <person name="FitzHugh W."/>
            <person name="Funke R."/>
            <person name="Gage D."/>
            <person name="Harris K."/>
            <person name="Heaford A."/>
            <person name="Howland J."/>
            <person name="Kann L."/>
            <person name="Lehoczky J."/>
            <person name="LeVine R."/>
            <person name="McEwan P."/>
            <person name="McKernan K."/>
            <person name="Meldrim J."/>
            <person name="Mesirov J.P."/>
            <person name="Miranda C."/>
            <person name="Morris W."/>
            <person name="Naylor J."/>
            <person name="Raymond C."/>
            <person name="Rosetti M."/>
            <person name="Santos R."/>
            <person name="Sheridan A."/>
            <person name="Sougnez C."/>
            <person name="Stange-Thomann N."/>
            <person name="Stojanovic N."/>
            <person name="Subramanian A."/>
            <person name="Wyman D."/>
            <person name="Rogers J."/>
            <person name="Sulston J."/>
            <person name="Ainscough R."/>
            <person name="Beck S."/>
            <person name="Bentley D."/>
            <person name="Burton J."/>
            <person name="Clee C."/>
            <person name="Carter N."/>
            <person name="Coulson A."/>
            <person name="Deadman R."/>
            <person name="Deloukas P."/>
            <person name="Dunham A."/>
            <person name="Dunham I."/>
            <person name="Durbin R."/>
            <person name="French L."/>
            <person name="Grafham D."/>
            <person name="Gregory S."/>
            <person name="Hubbard T."/>
            <person name="Humphray S."/>
            <person name="Hunt A."/>
            <person name="Jones M."/>
            <person name="Lloyd C."/>
            <person name="McMurray A."/>
            <person name="Matthews L."/>
            <person name="Mercer S."/>
            <person name="Milne S."/>
            <person name="Mullikin J.C."/>
            <person name="Mungall A."/>
            <person name="Plumb R."/>
            <person name="Ross M."/>
            <person name="Shownkeen R."/>
            <person name="Sims S."/>
            <person name="Waterston R.H."/>
            <person name="Wilson R.K."/>
            <person name="Hillier L.W."/>
            <person name="McPherson J.D."/>
            <person name="Marra M.A."/>
            <person name="Mardis E.R."/>
            <person name="Fulton L.A."/>
            <person name="Chinwalla A.T."/>
            <person name="Pepin K.H."/>
            <person name="Gish W.R."/>
            <person name="Chissoe S.L."/>
            <person name="Wendl M.C."/>
            <person name="Delehaunty K.D."/>
            <person name="Miner T.L."/>
            <person name="Delehaunty A."/>
            <person name="Kramer J.B."/>
            <person name="Cook L.L."/>
            <person name="Fulton R.S."/>
            <person name="Johnson D.L."/>
            <person name="Minx P.J."/>
            <person name="Clifton S.W."/>
            <person name="Hawkins T."/>
            <person name="Branscomb E."/>
            <person name="Predki P."/>
            <person name="Richardson P."/>
            <person name="Wenning S."/>
            <person name="Slezak T."/>
            <person name="Doggett N."/>
            <person name="Cheng J.F."/>
            <person name="Olsen A."/>
            <person name="Lucas S."/>
            <person name="Elkin C."/>
            <person name="Uberbacher E."/>
            <person name="Frazier M."/>
            <person name="Gibbs R.A."/>
            <person name="Muzny D.M."/>
            <person name="Scherer S.E."/>
            <person name="Bouck J.B."/>
            <person name="Sodergren E.J."/>
            <person name="Worley K.C."/>
            <person name="Rives C.M."/>
            <person name="Gorrell J.H."/>
            <person name="Metzker M.L."/>
            <person name="Naylor S.L."/>
            <person name="Kucherlapati R.S."/>
            <person name="Nelson D.L."/>
            <person name="Weinstock G.M."/>
            <person name="Sakaki Y."/>
            <person name="Fujiyama A."/>
            <person name="Hattori M."/>
            <person name="Yada T."/>
            <person name="Toyoda A."/>
            <person name="Itoh T."/>
            <person name="Kawagoe C."/>
            <person name="Watanabe H."/>
            <person name="Totoki Y."/>
            <person name="Taylor T."/>
            <person name="Weissenbach J."/>
            <person name="Heilig R."/>
            <person name="Saurin W."/>
            <person name="Artiguenave F."/>
            <person name="Brottier P."/>
            <person name="Bruls T."/>
            <person name="Pelletier E."/>
            <person name="Robert C."/>
            <person name="Wincker P."/>
            <person name="Smith D.R."/>
            <person name="Doucette-Stamm L."/>
            <person name="Rubenfield M."/>
            <person name="Weinstock K."/>
            <person name="Lee H.M."/>
            <person name="Dubois J."/>
            <person name="Rosenthal A."/>
            <person name="Platzer M."/>
            <person name="Nyakatura G."/>
            <person name="Taudien S."/>
            <person name="Rump A."/>
            <person name="Yang H."/>
            <person name="Yu J."/>
            <person name="Wang J."/>
            <person name="Huang G."/>
            <person name="Gu J."/>
            <person name="Hood L."/>
            <person name="Rowen L."/>
            <person name="Madan A."/>
            <person name="Qin S."/>
            <person name="Davis R.W."/>
            <person name="Federspiel N.A."/>
            <person name="Abola A.P."/>
            <person name="Proctor M.J."/>
            <person name="Myers R.M."/>
            <person name="Schmutz J."/>
            <person name="Dickson M."/>
            <person name="Grimwood J."/>
            <person name="Cox D.R."/>
            <person name="Olson M.V."/>
            <person name="Kaul R."/>
            <person name="Raymond C."/>
            <person name="Shimizu N."/>
            <person name="Kawasaki K."/>
            <person name="Minoshima S."/>
            <person name="Evans G.A."/>
            <person name="Athanasiou M."/>
            <person name="Schultz R."/>
            <person name="Roe B.A."/>
            <person name="Chen F."/>
            <person name="Pan H."/>
            <person name="Ramser J."/>
            <person name="Lehrach H."/>
            <person name="Reinhardt R."/>
            <person name="McCombie W.R."/>
            <person name="de la Bastide M."/>
            <person name="Dedhia N."/>
            <person name="Blocker H."/>
            <person name="Hornischer K."/>
            <person name="Nordsiek G."/>
            <person name="Agarwala R."/>
            <person name="Aravind L."/>
            <person name="Bailey J.A."/>
            <person name="Bateman A."/>
            <person name="Batzoglou S."/>
            <person name="Birney E."/>
            <person name="Bork P."/>
            <person name="Brown D.G."/>
            <person name="Burge C.B."/>
            <person name="Cerutti L."/>
            <person name="Chen H.C."/>
            <person name="Church D."/>
            <person name="Clamp M."/>
            <person name="Copley R.R."/>
            <person name="Doerks T."/>
            <person name="Eddy S.R."/>
            <person name="Eichler E.E."/>
            <person name="Furey T.S."/>
            <person name="Galagan J."/>
            <person name="Gilbert J.G."/>
            <person name="Harmon C."/>
            <person name="Hayashizaki Y."/>
            <person name="Haussler D."/>
            <person name="Hermjakob H."/>
            <person name="Hokamp K."/>
            <person name="Jang W."/>
            <person name="Johnson L.S."/>
            <person name="Jones T.A."/>
            <person name="Kasif S."/>
            <person name="Kaspryzk A."/>
            <person name="Kennedy S."/>
            <person name="Kent W.J."/>
            <person name="Kitts P."/>
            <person name="Koonin E.V."/>
            <person name="Korf I."/>
            <person name="Kulp D."/>
            <person name="Lancet D."/>
            <person name="Lowe T.M."/>
            <person name="McLysaght A."/>
            <person name="Mikkelsen T."/>
            <person name="Moran J.V."/>
            <person name="Mulder N."/>
            <person name="Pollara V.J."/>
            <person name="Ponting C.P."/>
            <person name="Schuler G."/>
            <person name="Schultz J."/>
            <person name="Slater G."/>
            <person name="Smit A.F."/>
            <person name="Stupka E."/>
            <person name="Szustakowski J."/>
            <person name="Thierry-Mieg D."/>
            <person name="Thierry-Mieg J."/>
            <person name="Wagner L."/>
            <person name="Wallis J."/>
            <person name="Wheeler R."/>
            <person name="Williams A."/>
            <person name="Wolf Y.I."/>
            <person name="Wolfe K.H."/>
            <person name="Yang S.P."/>
            <person name="Yeh R.F."/>
            <person name="Collins F."/>
            <person name="Guyer M.S."/>
            <person name="Peterson J."/>
            <person name="Felsenfeld A."/>
            <person name="Wetterstrand K.A."/>
            <person name="Patrinos A."/>
            <person name="Morgan M.J."/>
            <person name="de Jong P."/>
            <person name="Catanese J.J."/>
            <person name="Osoegawa K."/>
            <person name="Shizuya H."/>
            <person name="Choi S."/>
            <person name="Chen Y.J."/>
        </authorList>
    </citation>
    <scope>NUCLEOTIDE SEQUENCE [LARGE SCALE GENOMIC DNA]</scope>
</reference>
<evidence type="ECO:0007829" key="13">
    <source>
        <dbReference type="ProteomicsDB" id="C9J8I6"/>
    </source>
</evidence>
<dbReference type="HOGENOM" id="CLU_1302209_0_0_1"/>
<dbReference type="HGNC" id="HGNC:30649">
    <property type="gene designation" value="CCDC80"/>
</dbReference>
<dbReference type="ChiTaRS" id="CCDC80">
    <property type="organism name" value="human"/>
</dbReference>
<keyword evidence="2" id="KW-0964">Secreted</keyword>
<keyword evidence="8" id="KW-0472">Membrane</keyword>
<evidence type="ECO:0000256" key="3">
    <source>
        <dbReference type="ARBA" id="ARBA00022530"/>
    </source>
</evidence>
<reference evidence="10 11" key="3">
    <citation type="journal article" date="2006" name="Nature">
        <title>The DNA sequence, annotation and analysis of human chromosome 3.</title>
        <authorList>
            <person name="Muzny D.M."/>
            <person name="Scherer S.E."/>
            <person name="Kaul R."/>
            <person name="Wang J."/>
            <person name="Yu J."/>
            <person name="Sudbrak R."/>
            <person name="Buhay C.J."/>
            <person name="Chen R."/>
            <person name="Cree A."/>
            <person name="Ding Y."/>
            <person name="Dugan-Rocha S."/>
            <person name="Gill R."/>
            <person name="Gunaratne P."/>
            <person name="Harris R.A."/>
            <person name="Hawes A.C."/>
            <person name="Hernandez J."/>
            <person name="Hodgson A.V."/>
            <person name="Hume J."/>
            <person name="Jackson A."/>
            <person name="Khan Z.M."/>
            <person name="Kovar-Smith C."/>
            <person name="Lewis L.R."/>
            <person name="Lozado R.J."/>
            <person name="Metzker M.L."/>
            <person name="Milosavljevic A."/>
            <person name="Miner G.R."/>
            <person name="Morgan M.B."/>
            <person name="Nazareth L.V."/>
            <person name="Scott G."/>
            <person name="Sodergren E."/>
            <person name="Song X.Z."/>
            <person name="Steffen D."/>
            <person name="Wei S."/>
            <person name="Wheeler D.A."/>
            <person name="Wright M.W."/>
            <person name="Worley K.C."/>
            <person name="Yuan Y."/>
            <person name="Zhang Z."/>
            <person name="Adams C.Q."/>
            <person name="Ansari-Lari M.A."/>
            <person name="Ayele M."/>
            <person name="Brown M.J."/>
            <person name="Chen G."/>
            <person name="Chen Z."/>
            <person name="Clendenning J."/>
            <person name="Clerc-Blankenburg K.P."/>
            <person name="Chen R."/>
            <person name="Chen Z."/>
            <person name="Davis C."/>
            <person name="Delgado O."/>
            <person name="Dinh H.H."/>
            <person name="Dong W."/>
            <person name="Draper H."/>
            <person name="Ernst S."/>
            <person name="Fu G."/>
            <person name="Gonzalez-Garay M.L."/>
            <person name="Garcia D.K."/>
            <person name="Gillett W."/>
            <person name="Gu J."/>
            <person name="Hao B."/>
            <person name="Haugen E."/>
            <person name="Havlak P."/>
            <person name="He X."/>
            <person name="Hennig S."/>
            <person name="Hu S."/>
            <person name="Huang W."/>
            <person name="Jackson L.R."/>
            <person name="Jacob L.S."/>
            <person name="Kelly S.H."/>
            <person name="Kube M."/>
            <person name="Levy R."/>
            <person name="Li Z."/>
            <person name="Liu B."/>
            <person name="Liu J."/>
            <person name="Liu W."/>
            <person name="Lu J."/>
            <person name="Maheshwari M."/>
            <person name="Nguyen B.V."/>
            <person name="Okwuonu G.O."/>
            <person name="Palmeiri A."/>
            <person name="Pasternak S."/>
            <person name="Perez L.M."/>
            <person name="Phelps K.A."/>
            <person name="Plopper F.J."/>
            <person name="Qiang B."/>
            <person name="Raymond C."/>
            <person name="Rodriguez R."/>
            <person name="Saenphimmachak C."/>
            <person name="Santibanez J."/>
            <person name="Shen H."/>
            <person name="Shen Y."/>
            <person name="Subramanian S."/>
            <person name="Tabor P.E."/>
            <person name="Verduzco D."/>
            <person name="Waldron L."/>
            <person name="Wang J."/>
            <person name="Wang J."/>
            <person name="Wang Q."/>
            <person name="Williams G.A."/>
            <person name="Wong G.K."/>
            <person name="Yao Z."/>
            <person name="Zhang J."/>
            <person name="Zhang X."/>
            <person name="Zhao G."/>
            <person name="Zhou J."/>
            <person name="Zhou Y."/>
            <person name="Nelson D."/>
            <person name="Lehrach H."/>
            <person name="Reinhardt R."/>
            <person name="Naylor S.L."/>
            <person name="Yang H."/>
            <person name="Olson M."/>
            <person name="Weinstock G."/>
            <person name="Gibbs R.A."/>
        </authorList>
    </citation>
    <scope>NUCLEOTIDE SEQUENCE [LARGE SCALE GENOMIC DNA]</scope>
</reference>